<reference evidence="2" key="1">
    <citation type="submission" date="2020-11" db="EMBL/GenBank/DDBJ databases">
        <authorList>
            <person name="Whitehead M."/>
        </authorList>
    </citation>
    <scope>NUCLEOTIDE SEQUENCE</scope>
    <source>
        <strain evidence="2">EGII</strain>
    </source>
</reference>
<feature type="compositionally biased region" description="Pro residues" evidence="1">
    <location>
        <begin position="18"/>
        <end position="28"/>
    </location>
</feature>
<dbReference type="Proteomes" id="UP000606786">
    <property type="component" value="Unassembled WGS sequence"/>
</dbReference>
<comment type="caution">
    <text evidence="2">The sequence shown here is derived from an EMBL/GenBank/DDBJ whole genome shotgun (WGS) entry which is preliminary data.</text>
</comment>
<feature type="compositionally biased region" description="Polar residues" evidence="1">
    <location>
        <begin position="1"/>
        <end position="10"/>
    </location>
</feature>
<protein>
    <submittedName>
        <fullName evidence="2">(Mediterranean fruit fly) hypothetical protein</fullName>
    </submittedName>
</protein>
<organism evidence="2 3">
    <name type="scientific">Ceratitis capitata</name>
    <name type="common">Mediterranean fruit fly</name>
    <name type="synonym">Tephritis capitata</name>
    <dbReference type="NCBI Taxonomy" id="7213"/>
    <lineage>
        <taxon>Eukaryota</taxon>
        <taxon>Metazoa</taxon>
        <taxon>Ecdysozoa</taxon>
        <taxon>Arthropoda</taxon>
        <taxon>Hexapoda</taxon>
        <taxon>Insecta</taxon>
        <taxon>Pterygota</taxon>
        <taxon>Neoptera</taxon>
        <taxon>Endopterygota</taxon>
        <taxon>Diptera</taxon>
        <taxon>Brachycera</taxon>
        <taxon>Muscomorpha</taxon>
        <taxon>Tephritoidea</taxon>
        <taxon>Tephritidae</taxon>
        <taxon>Ceratitis</taxon>
        <taxon>Ceratitis</taxon>
    </lineage>
</organism>
<evidence type="ECO:0000313" key="2">
    <source>
        <dbReference type="EMBL" id="CAD7014906.1"/>
    </source>
</evidence>
<gene>
    <name evidence="2" type="ORF">CCAP1982_LOCUS22870</name>
</gene>
<keyword evidence="3" id="KW-1185">Reference proteome</keyword>
<proteinExistence type="predicted"/>
<dbReference type="EMBL" id="CAJHJT010000056">
    <property type="protein sequence ID" value="CAD7014906.1"/>
    <property type="molecule type" value="Genomic_DNA"/>
</dbReference>
<accession>A0A811VHJ1</accession>
<name>A0A811VHJ1_CERCA</name>
<feature type="region of interest" description="Disordered" evidence="1">
    <location>
        <begin position="1"/>
        <end position="28"/>
    </location>
</feature>
<sequence length="93" mass="9906">MAISVLTQPPANEVKSPTTPPPPPPPSPWALLTTPPLLYPLLSTESLLAKQKEANTALSRLQTPTNTAEFMPLTTCDVWVGVSVATDEEAAKQ</sequence>
<dbReference type="AlphaFoldDB" id="A0A811VHJ1"/>
<evidence type="ECO:0000256" key="1">
    <source>
        <dbReference type="SAM" id="MobiDB-lite"/>
    </source>
</evidence>
<evidence type="ECO:0000313" key="3">
    <source>
        <dbReference type="Proteomes" id="UP000606786"/>
    </source>
</evidence>